<keyword evidence="1" id="KW-0175">Coiled coil</keyword>
<dbReference type="Proteomes" id="UP000274429">
    <property type="component" value="Unassembled WGS sequence"/>
</dbReference>
<dbReference type="EMBL" id="UYWX01020474">
    <property type="protein sequence ID" value="VDM32786.1"/>
    <property type="molecule type" value="Genomic_DNA"/>
</dbReference>
<dbReference type="AlphaFoldDB" id="A0A158REX5"/>
<proteinExistence type="predicted"/>
<dbReference type="STRING" id="6205.A0A158REX5"/>
<evidence type="ECO:0000313" key="4">
    <source>
        <dbReference type="Proteomes" id="UP000274429"/>
    </source>
</evidence>
<evidence type="ECO:0000256" key="2">
    <source>
        <dbReference type="SAM" id="MobiDB-lite"/>
    </source>
</evidence>
<feature type="coiled-coil region" evidence="1">
    <location>
        <begin position="286"/>
        <end position="355"/>
    </location>
</feature>
<reference evidence="3 4" key="2">
    <citation type="submission" date="2018-11" db="EMBL/GenBank/DDBJ databases">
        <authorList>
            <consortium name="Pathogen Informatics"/>
        </authorList>
    </citation>
    <scope>NUCLEOTIDE SEQUENCE [LARGE SCALE GENOMIC DNA]</scope>
</reference>
<protein>
    <submittedName>
        <fullName evidence="5">RUN domain-containing protein</fullName>
    </submittedName>
</protein>
<sequence>MLESIFFLSYNCAPLYLELAYNFLEHDDIVEISYNGSKESSYSSEEVVIDVPLIFDKSHVKVDSKVESPAPMVPFPLECVDVVEPLCSRSVEIRNSSNKSSLSSEELAVDKPQISGRCNLDSHSGTEEPSRPEDDVQMVSLKTISKIEPEVHHAEPLTTVNGENTTVDGIANGDDGEPANSNSTRRSDSPVANLFLRIVDLIEKINEITGRIGKLGQCLIVSLVLKYSWRSLAFVDSSIALSSAIDEVRHLKITHQNSLPYVCSSRQVGIILLKGSTLFLFSLDPNHNYLSELEMVKSSLKELEKLYSECGRSLSECQEKHAKCGASLKETRKQLKNRDELYESCRNKLLELQEKIIDRQQGLFQLLFLLHSF</sequence>
<keyword evidence="4" id="KW-1185">Reference proteome</keyword>
<organism evidence="5">
    <name type="scientific">Hydatigena taeniaeformis</name>
    <name type="common">Feline tapeworm</name>
    <name type="synonym">Taenia taeniaeformis</name>
    <dbReference type="NCBI Taxonomy" id="6205"/>
    <lineage>
        <taxon>Eukaryota</taxon>
        <taxon>Metazoa</taxon>
        <taxon>Spiralia</taxon>
        <taxon>Lophotrochozoa</taxon>
        <taxon>Platyhelminthes</taxon>
        <taxon>Cestoda</taxon>
        <taxon>Eucestoda</taxon>
        <taxon>Cyclophyllidea</taxon>
        <taxon>Taeniidae</taxon>
        <taxon>Hydatigera</taxon>
    </lineage>
</organism>
<dbReference type="WBParaSite" id="TTAC_0000828201-mRNA-1">
    <property type="protein sequence ID" value="TTAC_0000828201-mRNA-1"/>
    <property type="gene ID" value="TTAC_0000828201"/>
</dbReference>
<evidence type="ECO:0000313" key="3">
    <source>
        <dbReference type="EMBL" id="VDM32786.1"/>
    </source>
</evidence>
<reference evidence="5" key="1">
    <citation type="submission" date="2016-04" db="UniProtKB">
        <authorList>
            <consortium name="WormBaseParasite"/>
        </authorList>
    </citation>
    <scope>IDENTIFICATION</scope>
</reference>
<dbReference type="OrthoDB" id="10566625at2759"/>
<name>A0A158REX5_HYDTA</name>
<feature type="region of interest" description="Disordered" evidence="2">
    <location>
        <begin position="99"/>
        <end position="136"/>
    </location>
</feature>
<accession>A0A158REX5</accession>
<gene>
    <name evidence="3" type="ORF">TTAC_LOCUS8267</name>
</gene>
<feature type="compositionally biased region" description="Basic and acidic residues" evidence="2">
    <location>
        <begin position="124"/>
        <end position="134"/>
    </location>
</feature>
<evidence type="ECO:0000256" key="1">
    <source>
        <dbReference type="SAM" id="Coils"/>
    </source>
</evidence>
<feature type="region of interest" description="Disordered" evidence="2">
    <location>
        <begin position="160"/>
        <end position="187"/>
    </location>
</feature>
<evidence type="ECO:0000313" key="5">
    <source>
        <dbReference type="WBParaSite" id="TTAC_0000828201-mRNA-1"/>
    </source>
</evidence>